<dbReference type="AlphaFoldDB" id="A0A1W1E455"/>
<sequence>MFEWNYFNAQNSIKMLNRHKKITSKCCILEKYLNNNF</sequence>
<gene>
    <name evidence="1" type="ORF">MNB_SUP05-SYMBIONT-7-77</name>
</gene>
<protein>
    <submittedName>
        <fullName evidence="1">Uncharacterized protein</fullName>
    </submittedName>
</protein>
<organism evidence="1">
    <name type="scientific">hydrothermal vent metagenome</name>
    <dbReference type="NCBI Taxonomy" id="652676"/>
    <lineage>
        <taxon>unclassified sequences</taxon>
        <taxon>metagenomes</taxon>
        <taxon>ecological metagenomes</taxon>
    </lineage>
</organism>
<accession>A0A1W1E455</accession>
<proteinExistence type="predicted"/>
<name>A0A1W1E455_9ZZZZ</name>
<dbReference type="EMBL" id="FPIA01000080">
    <property type="protein sequence ID" value="SFV88754.1"/>
    <property type="molecule type" value="Genomic_DNA"/>
</dbReference>
<evidence type="ECO:0000313" key="1">
    <source>
        <dbReference type="EMBL" id="SFV88754.1"/>
    </source>
</evidence>
<reference evidence="1" key="1">
    <citation type="submission" date="2016-10" db="EMBL/GenBank/DDBJ databases">
        <authorList>
            <person name="de Groot N.N."/>
        </authorList>
    </citation>
    <scope>NUCLEOTIDE SEQUENCE</scope>
</reference>